<evidence type="ECO:0000259" key="10">
    <source>
        <dbReference type="Pfam" id="PF22528"/>
    </source>
</evidence>
<protein>
    <recommendedName>
        <fullName evidence="1">type I protein arginine methyltransferase</fullName>
        <ecNumber evidence="1">2.1.1.319</ecNumber>
    </recommendedName>
</protein>
<accession>A0A7J6PB77</accession>
<evidence type="ECO:0000256" key="4">
    <source>
        <dbReference type="ARBA" id="ARBA00022691"/>
    </source>
</evidence>
<dbReference type="PANTHER" id="PTHR11006">
    <property type="entry name" value="PROTEIN ARGININE N-METHYLTRANSFERASE"/>
    <property type="match status" value="1"/>
</dbReference>
<feature type="signal peptide" evidence="8">
    <location>
        <begin position="1"/>
        <end position="27"/>
    </location>
</feature>
<dbReference type="Proteomes" id="UP000541610">
    <property type="component" value="Unassembled WGS sequence"/>
</dbReference>
<proteinExistence type="predicted"/>
<feature type="region of interest" description="Disordered" evidence="7">
    <location>
        <begin position="770"/>
        <end position="809"/>
    </location>
</feature>
<comment type="caution">
    <text evidence="11">The sequence shown here is derived from an EMBL/GenBank/DDBJ whole genome shotgun (WGS) entry which is preliminary data.</text>
</comment>
<feature type="region of interest" description="Disordered" evidence="7">
    <location>
        <begin position="1704"/>
        <end position="1724"/>
    </location>
</feature>
<dbReference type="GO" id="GO:0032259">
    <property type="term" value="P:methylation"/>
    <property type="evidence" value="ECO:0007669"/>
    <property type="project" value="UniProtKB-KW"/>
</dbReference>
<keyword evidence="2 6" id="KW-0489">Methyltransferase</keyword>
<dbReference type="Gene3D" id="2.70.160.11">
    <property type="entry name" value="Hnrnp arginine n-methyltransferase1"/>
    <property type="match status" value="1"/>
</dbReference>
<feature type="compositionally biased region" description="Low complexity" evidence="7">
    <location>
        <begin position="827"/>
        <end position="839"/>
    </location>
</feature>
<dbReference type="PANTHER" id="PTHR11006:SF53">
    <property type="entry name" value="PROTEIN ARGININE N-METHYLTRANSFERASE 3"/>
    <property type="match status" value="1"/>
</dbReference>
<feature type="region of interest" description="Disordered" evidence="7">
    <location>
        <begin position="1641"/>
        <end position="1662"/>
    </location>
</feature>
<feature type="domain" description="Protein arginine N-methyltransferase" evidence="10">
    <location>
        <begin position="1022"/>
        <end position="1177"/>
    </location>
</feature>
<dbReference type="GO" id="GO:0005634">
    <property type="term" value="C:nucleus"/>
    <property type="evidence" value="ECO:0007669"/>
    <property type="project" value="TreeGrafter"/>
</dbReference>
<evidence type="ECO:0000313" key="12">
    <source>
        <dbReference type="Proteomes" id="UP000541610"/>
    </source>
</evidence>
<feature type="compositionally biased region" description="Polar residues" evidence="7">
    <location>
        <begin position="85"/>
        <end position="104"/>
    </location>
</feature>
<dbReference type="Pfam" id="PF13649">
    <property type="entry name" value="Methyltransf_25"/>
    <property type="match status" value="1"/>
</dbReference>
<sequence length="1854" mass="207051">MRVESPLLRLFNLFLLLSCYCFQFYAAEDDSDHQPYVRPDGTLDLFADDIPTYSAEPVLSKYSDMRSNAKMETSSRQDESEERYTSTQQPTPMTVTATPVSATRGTPGAIPVARSTSEGTPKATPIRDDVDHIVSPSNHTTNIDGESQPKHESPQGLESSVDKDSAGARSVPTAVSTAKGEGRDEAAWEEEERARKERADKLLKEAQDRLKKEREERVRKEEEEAAIREEEERREAEKRAKDRAERKAKEEAERREKEEAQRKEKEEAERKEKEKAERKEKEEAERKEKEEAERKEKAEAERKEKAEAERKEKEEAERKEKAEAERKEKAEAERKEKEDAERKEKEDAERKEKQEAERKEKEEAERKEKEEAERKEEEEANRKEKEKVEREAKEAAERKKQEAKRKEEEADRSAKEEADRKARQEAEWKEKKEAERKASEAAARRERQDEREDKEDTDLKAKKARREEGDAGLSRTAEKQTSQQPATKRGDKEDHQRRVDEDLGASDGLADRGEKNPGELEKGRGHAEGAAHGGNASEGLEEQSRGAEAGSYSTAAATADVQSGTATTPTVPPTKSAIERLREEAQVTLNEAVTIAQSLWVTFGEPAKMEIALATGVGSPLLEIYMASTILLLCIGWAFLKKRSLPLPKADDAALWRFRASRLSREGNDTSSLADGIPTAASSGALSGSKGGITEEQLTQLLQQVQYLAQMANYTTQNLQSFMEECQTKFNGLICDIAVLKQDLDEVDCELLSSSQQVIEHLTSRSLSNLTLEERSSLTDPNEARGTSPESTKDKSGENEKEQKAARPELAGIVYTTTMRITSQPLTAATTATSSPVPSVGGGAPDTTSVSPLRTWAQEWARAGDVLEDDPLYRLQNNDYYYNSYGKLEIHEEMLGDEVRTGTYRRAILDNAPLFEGKTVLDIGSGTGILSLFAARAGAKHVYGIECSEIVDVARTIAAANGLGDRITYIRGKVEDIELPVDEVDIIVSEWMGYCLLYEAMLDSVLYARDKWLAADGYMLPDRAYLYVAGINGWEDLDDRKHFWDAVGGVRMSCVKEELSTEPVVTDVDTDTVCTATACALELDLHSCTSSDLQFVTHLRLPSTRRDLVTGLVIWFDVAFTFGNDPIAMQTVLYFDHFCPLAHSEYMSKDTLECTLGIRKSQWNPRNLDIKIVYHAQTTPDLLGSLAATDTTSAVHTKIITNDVSVSTRKGLRCHSTLGEPTSTVPAFPVAALSSLSMRPSPHSRLLYYANRWESLCEEPPDAGPAAPPGDLQLMLLRFDRATVRILKEGSVGKARHAMQRSTFPGLLPLFDSIRRALACHRKSSDTLERYRDMLARVRQADEYIMGARVKDVPVEVLQLMRVWREYCCHRFAWGLTSTEDMSWLQTKLMGLVQGCGHTLTVLDPLAATGWHAYLMGVVGSTVSFQVSDSCPAPVHLQWASSPVLCREALEAVRATPTADVLWLSWPPHEPDDLAFNLLSAFPGRVLVYIGEWPSASTTSHTHHYGGVVLHMKSHSSYTTTPCFSCGIKSCREASRQQPGGEPREARASFVIGTCGDIICIPHFRAWQRKQGQQHSGDTVQQCPVCRHSGVRFRLSMDQSELMAMKRNGSVCVALLGYGVKEALAHVKQALRFWEHHHRCDASSEDGSSSRPRSQMRQSLVEESTKLLDTLRGVEQKKTEIKRKIEESRRETAELNGRLEAMERAKEKERRKNARPLHRQRQDTKRHVLDNDELGRWDGRCGSIEQSRGPLQLHSRRSDIGKAARAAGSSVSHCSGTLDEEILQKLGTGERGDLSSLMVQPQRHHARDGNKRGRGGGRHNYERATSDLCSSISTGQTAGGLGSLASSATFRHRL</sequence>
<dbReference type="InterPro" id="IPR055135">
    <property type="entry name" value="PRMT_dom"/>
</dbReference>
<feature type="compositionally biased region" description="Basic and acidic residues" evidence="7">
    <location>
        <begin position="180"/>
        <end position="451"/>
    </location>
</feature>
<keyword evidence="8" id="KW-0732">Signal</keyword>
<dbReference type="EC" id="2.1.1.319" evidence="1"/>
<evidence type="ECO:0000256" key="5">
    <source>
        <dbReference type="ARBA" id="ARBA00049303"/>
    </source>
</evidence>
<dbReference type="InterPro" id="IPR025799">
    <property type="entry name" value="Arg_MeTrfase"/>
</dbReference>
<dbReference type="GO" id="GO:0035242">
    <property type="term" value="F:protein-arginine omega-N asymmetric methyltransferase activity"/>
    <property type="evidence" value="ECO:0007669"/>
    <property type="project" value="UniProtKB-EC"/>
</dbReference>
<dbReference type="InterPro" id="IPR041698">
    <property type="entry name" value="Methyltransf_25"/>
</dbReference>
<dbReference type="Pfam" id="PF22528">
    <property type="entry name" value="PRMT_C"/>
    <property type="match status" value="1"/>
</dbReference>
<dbReference type="EMBL" id="JABANP010000057">
    <property type="protein sequence ID" value="KAF4692631.1"/>
    <property type="molecule type" value="Genomic_DNA"/>
</dbReference>
<feature type="compositionally biased region" description="Basic residues" evidence="7">
    <location>
        <begin position="1802"/>
        <end position="1817"/>
    </location>
</feature>
<keyword evidence="3 6" id="KW-0808">Transferase</keyword>
<keyword evidence="4 6" id="KW-0949">S-adenosyl-L-methionine</keyword>
<feature type="compositionally biased region" description="Low complexity" evidence="7">
    <location>
        <begin position="1645"/>
        <end position="1659"/>
    </location>
</feature>
<dbReference type="Gene3D" id="3.40.50.150">
    <property type="entry name" value="Vaccinia Virus protein VP39"/>
    <property type="match status" value="1"/>
</dbReference>
<evidence type="ECO:0000256" key="1">
    <source>
        <dbReference type="ARBA" id="ARBA00011925"/>
    </source>
</evidence>
<feature type="compositionally biased region" description="Basic and acidic residues" evidence="7">
    <location>
        <begin position="457"/>
        <end position="469"/>
    </location>
</feature>
<organism evidence="11 12">
    <name type="scientific">Perkinsus olseni</name>
    <name type="common">Perkinsus atlanticus</name>
    <dbReference type="NCBI Taxonomy" id="32597"/>
    <lineage>
        <taxon>Eukaryota</taxon>
        <taxon>Sar</taxon>
        <taxon>Alveolata</taxon>
        <taxon>Perkinsozoa</taxon>
        <taxon>Perkinsea</taxon>
        <taxon>Perkinsida</taxon>
        <taxon>Perkinsidae</taxon>
        <taxon>Perkinsus</taxon>
    </lineage>
</organism>
<feature type="region of interest" description="Disordered" evidence="7">
    <location>
        <begin position="58"/>
        <end position="574"/>
    </location>
</feature>
<dbReference type="CDD" id="cd22249">
    <property type="entry name" value="UDM1_RNF168_RNF169-like"/>
    <property type="match status" value="1"/>
</dbReference>
<dbReference type="OrthoDB" id="7848332at2759"/>
<evidence type="ECO:0000256" key="2">
    <source>
        <dbReference type="ARBA" id="ARBA00022603"/>
    </source>
</evidence>
<evidence type="ECO:0000259" key="9">
    <source>
        <dbReference type="Pfam" id="PF13649"/>
    </source>
</evidence>
<evidence type="ECO:0000256" key="6">
    <source>
        <dbReference type="PROSITE-ProRule" id="PRU01015"/>
    </source>
</evidence>
<dbReference type="CDD" id="cd02440">
    <property type="entry name" value="AdoMet_MTases"/>
    <property type="match status" value="1"/>
</dbReference>
<feature type="domain" description="Methyltransferase" evidence="9">
    <location>
        <begin position="920"/>
        <end position="1006"/>
    </location>
</feature>
<dbReference type="FunFam" id="3.40.50.150:FF:000003">
    <property type="entry name" value="Blast:Protein arginine N-methyltransferase 1"/>
    <property type="match status" value="1"/>
</dbReference>
<dbReference type="PROSITE" id="PS51678">
    <property type="entry name" value="SAM_MT_PRMT"/>
    <property type="match status" value="1"/>
</dbReference>
<feature type="compositionally biased region" description="Basic and acidic residues" evidence="7">
    <location>
        <begin position="791"/>
        <end position="807"/>
    </location>
</feature>
<feature type="compositionally biased region" description="Polar residues" evidence="7">
    <location>
        <begin position="135"/>
        <end position="145"/>
    </location>
</feature>
<dbReference type="GO" id="GO:0042054">
    <property type="term" value="F:histone methyltransferase activity"/>
    <property type="evidence" value="ECO:0007669"/>
    <property type="project" value="TreeGrafter"/>
</dbReference>
<dbReference type="SUPFAM" id="SSF53335">
    <property type="entry name" value="S-adenosyl-L-methionine-dependent methyltransferases"/>
    <property type="match status" value="1"/>
</dbReference>
<evidence type="ECO:0000256" key="3">
    <source>
        <dbReference type="ARBA" id="ARBA00022679"/>
    </source>
</evidence>
<feature type="compositionally biased region" description="Polar residues" evidence="7">
    <location>
        <begin position="551"/>
        <end position="569"/>
    </location>
</feature>
<feature type="region of interest" description="Disordered" evidence="7">
    <location>
        <begin position="1793"/>
        <end position="1822"/>
    </location>
</feature>
<comment type="catalytic activity">
    <reaction evidence="5">
        <text>L-arginyl-[protein] + S-adenosyl-L-methionine = N(omega)-methyl-L-arginyl-[protein] + S-adenosyl-L-homocysteine + H(+)</text>
        <dbReference type="Rhea" id="RHEA:48100"/>
        <dbReference type="Rhea" id="RHEA-COMP:10532"/>
        <dbReference type="Rhea" id="RHEA-COMP:11990"/>
        <dbReference type="ChEBI" id="CHEBI:15378"/>
        <dbReference type="ChEBI" id="CHEBI:29965"/>
        <dbReference type="ChEBI" id="CHEBI:57856"/>
        <dbReference type="ChEBI" id="CHEBI:59789"/>
        <dbReference type="ChEBI" id="CHEBI:65280"/>
    </reaction>
    <physiologicalReaction direction="left-to-right" evidence="5">
        <dbReference type="Rhea" id="RHEA:48101"/>
    </physiologicalReaction>
</comment>
<feature type="compositionally biased region" description="Basic and acidic residues" evidence="7">
    <location>
        <begin position="63"/>
        <end position="84"/>
    </location>
</feature>
<evidence type="ECO:0000313" key="11">
    <source>
        <dbReference type="EMBL" id="KAF4692631.1"/>
    </source>
</evidence>
<gene>
    <name evidence="11" type="ORF">FOZ60_012930</name>
</gene>
<feature type="region of interest" description="Disordered" evidence="7">
    <location>
        <begin position="827"/>
        <end position="849"/>
    </location>
</feature>
<reference evidence="11 12" key="1">
    <citation type="submission" date="2020-04" db="EMBL/GenBank/DDBJ databases">
        <title>Perkinsus olseni comparative genomics.</title>
        <authorList>
            <person name="Bogema D.R."/>
        </authorList>
    </citation>
    <scope>NUCLEOTIDE SEQUENCE [LARGE SCALE GENOMIC DNA]</scope>
    <source>
        <strain evidence="11">00978-12</strain>
    </source>
</reference>
<evidence type="ECO:0000256" key="8">
    <source>
        <dbReference type="SAM" id="SignalP"/>
    </source>
</evidence>
<feature type="compositionally biased region" description="Basic and acidic residues" evidence="7">
    <location>
        <begin position="488"/>
        <end position="501"/>
    </location>
</feature>
<feature type="compositionally biased region" description="Basic and acidic residues" evidence="7">
    <location>
        <begin position="509"/>
        <end position="529"/>
    </location>
</feature>
<feature type="chain" id="PRO_5029845664" description="type I protein arginine methyltransferase" evidence="8">
    <location>
        <begin position="28"/>
        <end position="1854"/>
    </location>
</feature>
<name>A0A7J6PB77_PEROL</name>
<dbReference type="InterPro" id="IPR029063">
    <property type="entry name" value="SAM-dependent_MTases_sf"/>
</dbReference>
<evidence type="ECO:0000256" key="7">
    <source>
        <dbReference type="SAM" id="MobiDB-lite"/>
    </source>
</evidence>